<dbReference type="PRINTS" id="PR00465">
    <property type="entry name" value="EP450IV"/>
</dbReference>
<reference evidence="10" key="1">
    <citation type="journal article" date="2020" name="Stud. Mycol.">
        <title>101 Dothideomycetes genomes: A test case for predicting lifestyles and emergence of pathogens.</title>
        <authorList>
            <person name="Haridas S."/>
            <person name="Albert R."/>
            <person name="Binder M."/>
            <person name="Bloem J."/>
            <person name="LaButti K."/>
            <person name="Salamov A."/>
            <person name="Andreopoulos B."/>
            <person name="Baker S."/>
            <person name="Barry K."/>
            <person name="Bills G."/>
            <person name="Bluhm B."/>
            <person name="Cannon C."/>
            <person name="Castanera R."/>
            <person name="Culley D."/>
            <person name="Daum C."/>
            <person name="Ezra D."/>
            <person name="Gonzalez J."/>
            <person name="Henrissat B."/>
            <person name="Kuo A."/>
            <person name="Liang C."/>
            <person name="Lipzen A."/>
            <person name="Lutzoni F."/>
            <person name="Magnuson J."/>
            <person name="Mondo S."/>
            <person name="Nolan M."/>
            <person name="Ohm R."/>
            <person name="Pangilinan J."/>
            <person name="Park H.-J."/>
            <person name="Ramirez L."/>
            <person name="Alfaro M."/>
            <person name="Sun H."/>
            <person name="Tritt A."/>
            <person name="Yoshinaga Y."/>
            <person name="Zwiers L.-H."/>
            <person name="Turgeon B."/>
            <person name="Goodwin S."/>
            <person name="Spatafora J."/>
            <person name="Crous P."/>
            <person name="Grigoriev I."/>
        </authorList>
    </citation>
    <scope>NUCLEOTIDE SEQUENCE [LARGE SCALE GENOMIC DNA]</scope>
    <source>
        <strain evidence="10">CBS 304.66</strain>
    </source>
</reference>
<dbReference type="InterPro" id="IPR002403">
    <property type="entry name" value="Cyt_P450_E_grp-IV"/>
</dbReference>
<evidence type="ECO:0000256" key="2">
    <source>
        <dbReference type="ARBA" id="ARBA00010617"/>
    </source>
</evidence>
<evidence type="ECO:0000256" key="5">
    <source>
        <dbReference type="ARBA" id="ARBA00023004"/>
    </source>
</evidence>
<evidence type="ECO:0000256" key="6">
    <source>
        <dbReference type="PIRSR" id="PIRSR602403-1"/>
    </source>
</evidence>
<dbReference type="InterPro" id="IPR017972">
    <property type="entry name" value="Cyt_P450_CS"/>
</dbReference>
<dbReference type="Proteomes" id="UP000800093">
    <property type="component" value="Unassembled WGS sequence"/>
</dbReference>
<feature type="transmembrane region" description="Helical" evidence="8">
    <location>
        <begin position="20"/>
        <end position="43"/>
    </location>
</feature>
<keyword evidence="3 6" id="KW-0479">Metal-binding</keyword>
<keyword evidence="8" id="KW-1133">Transmembrane helix</keyword>
<dbReference type="InterPro" id="IPR036396">
    <property type="entry name" value="Cyt_P450_sf"/>
</dbReference>
<evidence type="ECO:0000256" key="3">
    <source>
        <dbReference type="ARBA" id="ARBA00022723"/>
    </source>
</evidence>
<dbReference type="OrthoDB" id="1470350at2759"/>
<keyword evidence="4 7" id="KW-0560">Oxidoreductase</keyword>
<evidence type="ECO:0000256" key="1">
    <source>
        <dbReference type="ARBA" id="ARBA00001971"/>
    </source>
</evidence>
<sequence length="521" mass="59282">MEQVSAYPFVKTLKRRQLEIGFVSLPVTISLVIVVILATRLLVKKLNEAYGSTLRHVPGPWHAKFTDIVLRYHNVVGDKYHWLTAMHKKYGPYVRIAPDEVAICDPAAVKKVHGLGTDFRKRRLPGQALNIFSMSEPRAHRARQRFYVNAFSNDKIKASHLPAVRDLCRIFIDNVREDASNSPTHSADLYKWCMLFGYDVAWEVVYGNAATRGVMARRGTIDEVMMGCYIQLQNAWLRFSYPTFVIARFLIPVIPSLRYTFDVFGWYQHYKDLAEEGERQSKIAARTTFVQGAQFDEKDGKYQLEGGLRMSQYDIAHDITTFLGAGGEPIGATLVYLIYTVLRDPTLRKEIEDEANRLQEPFTDVQVEEQCPVLDGTIYEALRLFGGGLTCLPRWAPTAQQLGPYTIPPETCVSSHIHQLHRNPAVWEDPERFDPRRWMKPGQSKALQTDKFQPFSSGARGCIAIHLVMTELRLFVATFFRELPGLSLGPSVTEKSMRILDRLHFAPVSKSLEVVLPESKS</sequence>
<dbReference type="InterPro" id="IPR050121">
    <property type="entry name" value="Cytochrome_P450_monoxygenase"/>
</dbReference>
<dbReference type="Pfam" id="PF00067">
    <property type="entry name" value="p450"/>
    <property type="match status" value="1"/>
</dbReference>
<keyword evidence="8" id="KW-0812">Transmembrane</keyword>
<proteinExistence type="inferred from homology"/>
<evidence type="ECO:0000313" key="9">
    <source>
        <dbReference type="EMBL" id="KAF2258314.1"/>
    </source>
</evidence>
<dbReference type="Gene3D" id="1.10.630.10">
    <property type="entry name" value="Cytochrome P450"/>
    <property type="match status" value="1"/>
</dbReference>
<evidence type="ECO:0000256" key="8">
    <source>
        <dbReference type="SAM" id="Phobius"/>
    </source>
</evidence>
<dbReference type="AlphaFoldDB" id="A0A9P4N125"/>
<evidence type="ECO:0000256" key="4">
    <source>
        <dbReference type="ARBA" id="ARBA00023002"/>
    </source>
</evidence>
<evidence type="ECO:0000313" key="10">
    <source>
        <dbReference type="Proteomes" id="UP000800093"/>
    </source>
</evidence>
<keyword evidence="10" id="KW-1185">Reference proteome</keyword>
<dbReference type="EMBL" id="ML986769">
    <property type="protein sequence ID" value="KAF2258314.1"/>
    <property type="molecule type" value="Genomic_DNA"/>
</dbReference>
<keyword evidence="5 6" id="KW-0408">Iron</keyword>
<dbReference type="PANTHER" id="PTHR24305">
    <property type="entry name" value="CYTOCHROME P450"/>
    <property type="match status" value="1"/>
</dbReference>
<protein>
    <submittedName>
        <fullName evidence="9">Cytochrome P450</fullName>
    </submittedName>
</protein>
<name>A0A9P4N125_9PLEO</name>
<keyword evidence="6 7" id="KW-0349">Heme</keyword>
<dbReference type="GO" id="GO:0020037">
    <property type="term" value="F:heme binding"/>
    <property type="evidence" value="ECO:0007669"/>
    <property type="project" value="InterPro"/>
</dbReference>
<comment type="cofactor">
    <cofactor evidence="1 6">
        <name>heme</name>
        <dbReference type="ChEBI" id="CHEBI:30413"/>
    </cofactor>
</comment>
<dbReference type="SUPFAM" id="SSF48264">
    <property type="entry name" value="Cytochrome P450"/>
    <property type="match status" value="1"/>
</dbReference>
<comment type="similarity">
    <text evidence="2 7">Belongs to the cytochrome P450 family.</text>
</comment>
<dbReference type="GO" id="GO:0005506">
    <property type="term" value="F:iron ion binding"/>
    <property type="evidence" value="ECO:0007669"/>
    <property type="project" value="InterPro"/>
</dbReference>
<dbReference type="GO" id="GO:0016705">
    <property type="term" value="F:oxidoreductase activity, acting on paired donors, with incorporation or reduction of molecular oxygen"/>
    <property type="evidence" value="ECO:0007669"/>
    <property type="project" value="InterPro"/>
</dbReference>
<keyword evidence="8" id="KW-0472">Membrane</keyword>
<dbReference type="PROSITE" id="PS00086">
    <property type="entry name" value="CYTOCHROME_P450"/>
    <property type="match status" value="1"/>
</dbReference>
<dbReference type="GO" id="GO:0004497">
    <property type="term" value="F:monooxygenase activity"/>
    <property type="evidence" value="ECO:0007669"/>
    <property type="project" value="UniProtKB-KW"/>
</dbReference>
<comment type="caution">
    <text evidence="9">The sequence shown here is derived from an EMBL/GenBank/DDBJ whole genome shotgun (WGS) entry which is preliminary data.</text>
</comment>
<accession>A0A9P4N125</accession>
<keyword evidence="7" id="KW-0503">Monooxygenase</keyword>
<dbReference type="PANTHER" id="PTHR24305:SF96">
    <property type="entry name" value="CYTOCHROME P450 MONOOXYGENASE STCB-RELATED"/>
    <property type="match status" value="1"/>
</dbReference>
<organism evidence="9 10">
    <name type="scientific">Lojkania enalia</name>
    <dbReference type="NCBI Taxonomy" id="147567"/>
    <lineage>
        <taxon>Eukaryota</taxon>
        <taxon>Fungi</taxon>
        <taxon>Dikarya</taxon>
        <taxon>Ascomycota</taxon>
        <taxon>Pezizomycotina</taxon>
        <taxon>Dothideomycetes</taxon>
        <taxon>Pleosporomycetidae</taxon>
        <taxon>Pleosporales</taxon>
        <taxon>Pleosporales incertae sedis</taxon>
        <taxon>Lojkania</taxon>
    </lineage>
</organism>
<gene>
    <name evidence="9" type="ORF">CC78DRAFT_595579</name>
</gene>
<feature type="binding site" description="axial binding residue" evidence="6">
    <location>
        <position position="462"/>
    </location>
    <ligand>
        <name>heme</name>
        <dbReference type="ChEBI" id="CHEBI:30413"/>
    </ligand>
    <ligandPart>
        <name>Fe</name>
        <dbReference type="ChEBI" id="CHEBI:18248"/>
    </ligandPart>
</feature>
<dbReference type="InterPro" id="IPR001128">
    <property type="entry name" value="Cyt_P450"/>
</dbReference>
<evidence type="ECO:0000256" key="7">
    <source>
        <dbReference type="RuleBase" id="RU000461"/>
    </source>
</evidence>